<feature type="transmembrane region" description="Helical" evidence="12">
    <location>
        <begin position="71"/>
        <end position="89"/>
    </location>
</feature>
<protein>
    <submittedName>
        <fullName evidence="14">Ion transporter</fullName>
    </submittedName>
</protein>
<evidence type="ECO:0000256" key="12">
    <source>
        <dbReference type="SAM" id="Phobius"/>
    </source>
</evidence>
<comment type="caution">
    <text evidence="14">The sequence shown here is derived from an EMBL/GenBank/DDBJ whole genome shotgun (WGS) entry which is preliminary data.</text>
</comment>
<keyword evidence="11" id="KW-0407">Ion channel</keyword>
<evidence type="ECO:0000256" key="4">
    <source>
        <dbReference type="ARBA" id="ARBA00022692"/>
    </source>
</evidence>
<feature type="domain" description="Ion transport" evidence="13">
    <location>
        <begin position="38"/>
        <end position="228"/>
    </location>
</feature>
<keyword evidence="5" id="KW-0631">Potassium channel</keyword>
<feature type="transmembrane region" description="Helical" evidence="12">
    <location>
        <begin position="154"/>
        <end position="176"/>
    </location>
</feature>
<feature type="transmembrane region" description="Helical" evidence="12">
    <location>
        <begin position="38"/>
        <end position="59"/>
    </location>
</feature>
<evidence type="ECO:0000256" key="7">
    <source>
        <dbReference type="ARBA" id="ARBA00022958"/>
    </source>
</evidence>
<evidence type="ECO:0000313" key="14">
    <source>
        <dbReference type="EMBL" id="MEP1057106.1"/>
    </source>
</evidence>
<dbReference type="PANTHER" id="PTHR11537">
    <property type="entry name" value="VOLTAGE-GATED POTASSIUM CHANNEL"/>
    <property type="match status" value="1"/>
</dbReference>
<keyword evidence="9" id="KW-0406">Ion transport</keyword>
<dbReference type="Gene3D" id="1.10.287.70">
    <property type="match status" value="1"/>
</dbReference>
<evidence type="ECO:0000256" key="11">
    <source>
        <dbReference type="ARBA" id="ARBA00023303"/>
    </source>
</evidence>
<dbReference type="RefSeq" id="WP_347241268.1">
    <property type="nucleotide sequence ID" value="NZ_JAMPLM010000001.1"/>
</dbReference>
<keyword evidence="2" id="KW-0813">Transport</keyword>
<keyword evidence="10 12" id="KW-0472">Membrane</keyword>
<gene>
    <name evidence="14" type="ORF">NDI38_01575</name>
</gene>
<sequence length="285" mass="31939">MLKRSNTSAASHLLLSSMSLQQKISFYLDDIETSIGKAINLSVTGLVLLSSAIFVAQTYPIPEPLRLTLDAIDKSILVIFAIEYLLRFWCAENKIRFCFNLLSLIDLLAILPLLIGIFNLSFIRVFRWFRILRLLRFIEGRTIFGYVTTEDSAIFARIFLTLFIIIFVFSGLIYQVEHPANAQAFRTFLDAVYFSVATMTTVGFGDVTPISEAGRLLTVLMILTGIALIPWQLGDLVKRLVKTANQVQRTCTNCQLALHDADAVFCKHCGMKLEAIALAMPTSEP</sequence>
<evidence type="ECO:0000256" key="2">
    <source>
        <dbReference type="ARBA" id="ARBA00022448"/>
    </source>
</evidence>
<evidence type="ECO:0000259" key="13">
    <source>
        <dbReference type="Pfam" id="PF00520"/>
    </source>
</evidence>
<dbReference type="Proteomes" id="UP001476950">
    <property type="component" value="Unassembled WGS sequence"/>
</dbReference>
<organism evidence="14 15">
    <name type="scientific">Stenomitos frigidus AS-A4</name>
    <dbReference type="NCBI Taxonomy" id="2933935"/>
    <lineage>
        <taxon>Bacteria</taxon>
        <taxon>Bacillati</taxon>
        <taxon>Cyanobacteriota</taxon>
        <taxon>Cyanophyceae</taxon>
        <taxon>Leptolyngbyales</taxon>
        <taxon>Leptolyngbyaceae</taxon>
        <taxon>Stenomitos</taxon>
    </lineage>
</organism>
<evidence type="ECO:0000256" key="1">
    <source>
        <dbReference type="ARBA" id="ARBA00004141"/>
    </source>
</evidence>
<feature type="transmembrane region" description="Helical" evidence="12">
    <location>
        <begin position="101"/>
        <end position="126"/>
    </location>
</feature>
<proteinExistence type="predicted"/>
<evidence type="ECO:0000256" key="10">
    <source>
        <dbReference type="ARBA" id="ARBA00023136"/>
    </source>
</evidence>
<evidence type="ECO:0000256" key="8">
    <source>
        <dbReference type="ARBA" id="ARBA00022989"/>
    </source>
</evidence>
<evidence type="ECO:0000313" key="15">
    <source>
        <dbReference type="Proteomes" id="UP001476950"/>
    </source>
</evidence>
<dbReference type="Gene3D" id="1.20.120.350">
    <property type="entry name" value="Voltage-gated potassium channels. Chain C"/>
    <property type="match status" value="1"/>
</dbReference>
<dbReference type="InterPro" id="IPR028325">
    <property type="entry name" value="VG_K_chnl"/>
</dbReference>
<dbReference type="SUPFAM" id="SSF81324">
    <property type="entry name" value="Voltage-gated potassium channels"/>
    <property type="match status" value="1"/>
</dbReference>
<keyword evidence="8 12" id="KW-1133">Transmembrane helix</keyword>
<dbReference type="InterPro" id="IPR005821">
    <property type="entry name" value="Ion_trans_dom"/>
</dbReference>
<keyword evidence="15" id="KW-1185">Reference proteome</keyword>
<evidence type="ECO:0000256" key="9">
    <source>
        <dbReference type="ARBA" id="ARBA00023065"/>
    </source>
</evidence>
<dbReference type="EMBL" id="JAMPLM010000001">
    <property type="protein sequence ID" value="MEP1057106.1"/>
    <property type="molecule type" value="Genomic_DNA"/>
</dbReference>
<name>A0ABV0KDF5_9CYAN</name>
<comment type="subcellular location">
    <subcellularLocation>
        <location evidence="1">Membrane</location>
        <topology evidence="1">Multi-pass membrane protein</topology>
    </subcellularLocation>
</comment>
<keyword evidence="3" id="KW-0633">Potassium transport</keyword>
<keyword evidence="7" id="KW-0630">Potassium</keyword>
<dbReference type="PANTHER" id="PTHR11537:SF254">
    <property type="entry name" value="POTASSIUM VOLTAGE-GATED CHANNEL PROTEIN SHAB"/>
    <property type="match status" value="1"/>
</dbReference>
<feature type="transmembrane region" description="Helical" evidence="12">
    <location>
        <begin position="188"/>
        <end position="207"/>
    </location>
</feature>
<evidence type="ECO:0000256" key="5">
    <source>
        <dbReference type="ARBA" id="ARBA00022826"/>
    </source>
</evidence>
<evidence type="ECO:0000256" key="3">
    <source>
        <dbReference type="ARBA" id="ARBA00022538"/>
    </source>
</evidence>
<feature type="transmembrane region" description="Helical" evidence="12">
    <location>
        <begin position="213"/>
        <end position="233"/>
    </location>
</feature>
<dbReference type="InterPro" id="IPR027359">
    <property type="entry name" value="Volt_channel_dom_sf"/>
</dbReference>
<dbReference type="PRINTS" id="PR00169">
    <property type="entry name" value="KCHANNEL"/>
</dbReference>
<dbReference type="Pfam" id="PF00520">
    <property type="entry name" value="Ion_trans"/>
    <property type="match status" value="1"/>
</dbReference>
<keyword evidence="6" id="KW-0851">Voltage-gated channel</keyword>
<keyword evidence="4 12" id="KW-0812">Transmembrane</keyword>
<reference evidence="14 15" key="1">
    <citation type="submission" date="2022-04" db="EMBL/GenBank/DDBJ databases">
        <title>Positive selection, recombination, and allopatry shape intraspecific diversity of widespread and dominant cyanobacteria.</title>
        <authorList>
            <person name="Wei J."/>
            <person name="Shu W."/>
            <person name="Hu C."/>
        </authorList>
    </citation>
    <scope>NUCLEOTIDE SEQUENCE [LARGE SCALE GENOMIC DNA]</scope>
    <source>
        <strain evidence="14 15">AS-A4</strain>
    </source>
</reference>
<accession>A0ABV0KDF5</accession>
<evidence type="ECO:0000256" key="6">
    <source>
        <dbReference type="ARBA" id="ARBA00022882"/>
    </source>
</evidence>